<evidence type="ECO:0000313" key="6">
    <source>
        <dbReference type="Proteomes" id="UP000663852"/>
    </source>
</evidence>
<dbReference type="PRINTS" id="PR00450">
    <property type="entry name" value="RECOVERIN"/>
</dbReference>
<gene>
    <name evidence="5" type="ORF">EDS130_LOCUS43202</name>
</gene>
<dbReference type="AlphaFoldDB" id="A0A815U7M8"/>
<feature type="compositionally biased region" description="Basic and acidic residues" evidence="3">
    <location>
        <begin position="335"/>
        <end position="345"/>
    </location>
</feature>
<dbReference type="PROSITE" id="PS50222">
    <property type="entry name" value="EF_HAND_2"/>
    <property type="match status" value="3"/>
</dbReference>
<dbReference type="Gene3D" id="1.10.238.10">
    <property type="entry name" value="EF-hand"/>
    <property type="match status" value="1"/>
</dbReference>
<dbReference type="Pfam" id="PF02493">
    <property type="entry name" value="MORN"/>
    <property type="match status" value="15"/>
</dbReference>
<feature type="compositionally biased region" description="Basic and acidic residues" evidence="3">
    <location>
        <begin position="739"/>
        <end position="750"/>
    </location>
</feature>
<feature type="compositionally biased region" description="Low complexity" evidence="3">
    <location>
        <begin position="407"/>
        <end position="419"/>
    </location>
</feature>
<feature type="region of interest" description="Disordered" evidence="3">
    <location>
        <begin position="481"/>
        <end position="501"/>
    </location>
</feature>
<feature type="region of interest" description="Disordered" evidence="3">
    <location>
        <begin position="396"/>
        <end position="423"/>
    </location>
</feature>
<keyword evidence="1" id="KW-0677">Repeat</keyword>
<feature type="region of interest" description="Disordered" evidence="3">
    <location>
        <begin position="722"/>
        <end position="750"/>
    </location>
</feature>
<name>A0A815U7M8_ADIRI</name>
<dbReference type="SUPFAM" id="SSF82185">
    <property type="entry name" value="Histone H3 K4-specific methyltransferase SET7/9 N-terminal domain"/>
    <property type="match status" value="3"/>
</dbReference>
<dbReference type="InterPro" id="IPR018247">
    <property type="entry name" value="EF_Hand_1_Ca_BS"/>
</dbReference>
<dbReference type="GO" id="GO:0005829">
    <property type="term" value="C:cytosol"/>
    <property type="evidence" value="ECO:0007669"/>
    <property type="project" value="TreeGrafter"/>
</dbReference>
<feature type="compositionally biased region" description="Basic and acidic residues" evidence="3">
    <location>
        <begin position="830"/>
        <end position="849"/>
    </location>
</feature>
<dbReference type="EMBL" id="CAJNOJ010000689">
    <property type="protein sequence ID" value="CAF1510284.1"/>
    <property type="molecule type" value="Genomic_DNA"/>
</dbReference>
<protein>
    <recommendedName>
        <fullName evidence="4">EF-hand domain-containing protein</fullName>
    </recommendedName>
</protein>
<dbReference type="SMART" id="SM00054">
    <property type="entry name" value="EFh"/>
    <property type="match status" value="3"/>
</dbReference>
<dbReference type="OrthoDB" id="10044094at2759"/>
<dbReference type="Proteomes" id="UP000663852">
    <property type="component" value="Unassembled WGS sequence"/>
</dbReference>
<dbReference type="Pfam" id="PF13833">
    <property type="entry name" value="EF-hand_8"/>
    <property type="match status" value="1"/>
</dbReference>
<dbReference type="PANTHER" id="PTHR43215:SF14">
    <property type="entry name" value="RADIAL SPOKE HEAD 1 HOMOLOG"/>
    <property type="match status" value="1"/>
</dbReference>
<sequence length="1070" mass="120702">MANSNTQDLIVDGAELSHPITIKRGKTSRIHQVVAYPTQLTRKTTNGFADGSTTPDDKTIKKCRWHTAGIIRFHLNPETNQIYEARPSLHELEITLECLLEETHKEQLAKRAEQIYGLEFSADNFVICPFQTFMAQLTVPMDGVPKTYYGVLVDNKELHPMRIIFEIKDSNEINEITSKLDHPRDHDIVLRYDYSLSGTSTARAALTISAEDINRINLEKQVFGKSEADSMVVSRSVMDKITASVSTQLRVVEDIGVGGSSFGQDLIQQEIARAMSSSGFQKFSMDDIMQMKNNDMEISDDLKANIINLTSSNEADSSAASHHDIDQSSSADSSDVLHEKSDSNRKAGGQSTSTSSSFGLNATIAGFGGGFNTSSSNSQSTNFDNANSSANKDHEIFSNEQSKLKDTSASNSSSSSKSKTVQGEIRQVKNIDAAIVRRSEISKGFTISLQRFHHQLATTSIKGRLTTKADTEMLEDIQAKERAEREKQAKREEEENHAKERALRQELELTPQQIDDLLHEIDSLDEDKLKEMYEEFVVLCPNGKMTRETFTSCFQKLHPTGKVNNYCRYAFGVFDSDNTGAMNFTEYVKAMHAHESDDVEESLRMAFDVFDYDKSGKIDQKEILHMLTATGDLLGQSLEAANAKVLAKKILDACDKQRNGKITKEEFVNGCKNKKDYYQLLIPNSEKIATALDPNYEGDLDDGKKCGQGVYTWPDGRRYKGQWQDDKQHGEGVFTWPNGDEHSGEWKDDKRHGKGTFTWSDGRRYEGNWVDNVKSGEGIEVTTDDDRYEGEWKNDKKHGKGVYIWSDGRRFEGQWKDDKQGSDGVYIDPDGSRYEGEMKNGMKDGKGIEIDEDGDRYEGQWKNNQKHGYGTLTMSNGYKYEGNWENDEKNGKGTVIDEDGDRYEGDWDDGSRQGKGTETKKNGDRYEGDWDDDSKHGKGTETKKNGDRYEGDWVKDIRQGKGTETKKNGDRYEGDWDNNERNGEGTETLADGQKYSGRWKKNRKHGKGVQYYGNNLKFEGEWKNGERNAEGRLTLPTGMIYTGHISDDFIEQAKNNRAQCGRVQWTYYSS</sequence>
<feature type="domain" description="EF-hand" evidence="4">
    <location>
        <begin position="598"/>
        <end position="633"/>
    </location>
</feature>
<accession>A0A815U7M8</accession>
<dbReference type="InterPro" id="IPR002048">
    <property type="entry name" value="EF_hand_dom"/>
</dbReference>
<feature type="region of interest" description="Disordered" evidence="3">
    <location>
        <begin position="815"/>
        <end position="853"/>
    </location>
</feature>
<feature type="region of interest" description="Disordered" evidence="3">
    <location>
        <begin position="313"/>
        <end position="355"/>
    </location>
</feature>
<dbReference type="SUPFAM" id="SSF47473">
    <property type="entry name" value="EF-hand"/>
    <property type="match status" value="1"/>
</dbReference>
<comment type="caution">
    <text evidence="5">The sequence shown here is derived from an EMBL/GenBank/DDBJ whole genome shotgun (WGS) entry which is preliminary data.</text>
</comment>
<dbReference type="PANTHER" id="PTHR43215">
    <property type="entry name" value="RADIAL SPOKE HEAD 1 HOMOLOG"/>
    <property type="match status" value="1"/>
</dbReference>
<dbReference type="PROSITE" id="PS00018">
    <property type="entry name" value="EF_HAND_1"/>
    <property type="match status" value="2"/>
</dbReference>
<organism evidence="5 6">
    <name type="scientific">Adineta ricciae</name>
    <name type="common">Rotifer</name>
    <dbReference type="NCBI Taxonomy" id="249248"/>
    <lineage>
        <taxon>Eukaryota</taxon>
        <taxon>Metazoa</taxon>
        <taxon>Spiralia</taxon>
        <taxon>Gnathifera</taxon>
        <taxon>Rotifera</taxon>
        <taxon>Eurotatoria</taxon>
        <taxon>Bdelloidea</taxon>
        <taxon>Adinetida</taxon>
        <taxon>Adinetidae</taxon>
        <taxon>Adineta</taxon>
    </lineage>
</organism>
<feature type="region of interest" description="Disordered" evidence="3">
    <location>
        <begin position="882"/>
        <end position="988"/>
    </location>
</feature>
<reference evidence="5" key="1">
    <citation type="submission" date="2021-02" db="EMBL/GenBank/DDBJ databases">
        <authorList>
            <person name="Nowell W R."/>
        </authorList>
    </citation>
    <scope>NUCLEOTIDE SEQUENCE</scope>
</reference>
<feature type="compositionally biased region" description="Basic and acidic residues" evidence="3">
    <location>
        <begin position="902"/>
        <end position="984"/>
    </location>
</feature>
<dbReference type="InterPro" id="IPR003409">
    <property type="entry name" value="MORN"/>
</dbReference>
<evidence type="ECO:0000256" key="1">
    <source>
        <dbReference type="ARBA" id="ARBA00022737"/>
    </source>
</evidence>
<keyword evidence="2" id="KW-0106">Calcium</keyword>
<feature type="domain" description="EF-hand" evidence="4">
    <location>
        <begin position="642"/>
        <end position="677"/>
    </location>
</feature>
<evidence type="ECO:0000256" key="3">
    <source>
        <dbReference type="SAM" id="MobiDB-lite"/>
    </source>
</evidence>
<evidence type="ECO:0000313" key="5">
    <source>
        <dbReference type="EMBL" id="CAF1510284.1"/>
    </source>
</evidence>
<proteinExistence type="predicted"/>
<dbReference type="InterPro" id="IPR011992">
    <property type="entry name" value="EF-hand-dom_pair"/>
</dbReference>
<dbReference type="Gene3D" id="2.20.110.10">
    <property type="entry name" value="Histone H3 K4-specific methyltransferase SET7/9 N-terminal domain"/>
    <property type="match status" value="8"/>
</dbReference>
<evidence type="ECO:0000256" key="2">
    <source>
        <dbReference type="ARBA" id="ARBA00022837"/>
    </source>
</evidence>
<feature type="domain" description="EF-hand" evidence="4">
    <location>
        <begin position="562"/>
        <end position="597"/>
    </location>
</feature>
<dbReference type="SMART" id="SM00698">
    <property type="entry name" value="MORN"/>
    <property type="match status" value="14"/>
</dbReference>
<dbReference type="GO" id="GO:0005509">
    <property type="term" value="F:calcium ion binding"/>
    <property type="evidence" value="ECO:0007669"/>
    <property type="project" value="InterPro"/>
</dbReference>
<dbReference type="Pfam" id="PF13499">
    <property type="entry name" value="EF-hand_7"/>
    <property type="match status" value="1"/>
</dbReference>
<dbReference type="CDD" id="cd00051">
    <property type="entry name" value="EFh"/>
    <property type="match status" value="2"/>
</dbReference>
<evidence type="ECO:0000259" key="4">
    <source>
        <dbReference type="PROSITE" id="PS50222"/>
    </source>
</evidence>
<feature type="compositionally biased region" description="Basic and acidic residues" evidence="3">
    <location>
        <begin position="396"/>
        <end position="406"/>
    </location>
</feature>